<name>A0A3G2L6L9_9FLAO</name>
<dbReference type="OrthoDB" id="1111178at2"/>
<dbReference type="SUPFAM" id="SSF51126">
    <property type="entry name" value="Pectin lyase-like"/>
    <property type="match status" value="1"/>
</dbReference>
<proteinExistence type="predicted"/>
<dbReference type="InterPro" id="IPR011050">
    <property type="entry name" value="Pectin_lyase_fold/virulence"/>
</dbReference>
<keyword evidence="2" id="KW-1185">Reference proteome</keyword>
<accession>A0A3G2L6L9</accession>
<evidence type="ECO:0000313" key="2">
    <source>
        <dbReference type="Proteomes" id="UP000276309"/>
    </source>
</evidence>
<dbReference type="RefSeq" id="WP_121848929.1">
    <property type="nucleotide sequence ID" value="NZ_CP032050.1"/>
</dbReference>
<dbReference type="KEGG" id="emar:D1013_11265"/>
<evidence type="ECO:0000313" key="1">
    <source>
        <dbReference type="EMBL" id="AYN67914.1"/>
    </source>
</evidence>
<evidence type="ECO:0008006" key="3">
    <source>
        <dbReference type="Google" id="ProtNLM"/>
    </source>
</evidence>
<dbReference type="AlphaFoldDB" id="A0A3G2L6L9"/>
<dbReference type="PROSITE" id="PS51257">
    <property type="entry name" value="PROKAR_LIPOPROTEIN"/>
    <property type="match status" value="1"/>
</dbReference>
<protein>
    <recommendedName>
        <fullName evidence="3">Right-handed parallel beta-helix repeat-containing protein</fullName>
    </recommendedName>
</protein>
<dbReference type="EMBL" id="CP032050">
    <property type="protein sequence ID" value="AYN67914.1"/>
    <property type="molecule type" value="Genomic_DNA"/>
</dbReference>
<sequence>MPKIFLFFLMVTIACLSCRKDFDYSPSNGNLRFSKDTVFLDTIFSGIGSATYLLKVYNDSKEDIEIPSISLESGLESNYRLNVEGVAGKMFSDIPINSKDSLFIFIETNHSITNDSTNQMLYTDILNFDVGSNQQKVPLVTLIKNAIFLYSQENSNVTTEPIPLYTDHQGNEVSIKPFDLSAEHLTLNNEKPYVIYGYAKVPDGDKLIIEPGARLYFHKNSGIYISKESSIEINGSASVDTLTLENEIIFQGDRLIDDYSEIAGQWGGLIIDQGEVESRIEHLTLKNAVNGLTIKGQTSSLHLKNSQIYNSSSINLHAISADIRSDNVVFGNAGINSVKISAGGRYSFQHCTIANYWSQGFRVGSALEIDNSASLIAEVENSDLIQAEFINSIVTGNGNNELYLSDNQSNSISFFFQNSLIRYSGNNEAGGLYDFENQELYNNVFLNEDEGFNNSLQNDFRLQSSSFVIDKGASETLNDLPLDVLGNERTNPPDLGAFEFVTVPD</sequence>
<reference evidence="1 2" key="1">
    <citation type="submission" date="2018-08" db="EMBL/GenBank/DDBJ databases">
        <title>The reduced genetic potential of extracellular carbohydrate catabolism in Euzebyella marina RN62, a Flavobacteriia bacterium isolated from the hadal water.</title>
        <authorList>
            <person name="Xue C."/>
        </authorList>
    </citation>
    <scope>NUCLEOTIDE SEQUENCE [LARGE SCALE GENOMIC DNA]</scope>
    <source>
        <strain evidence="1 2">RN62</strain>
    </source>
</reference>
<dbReference type="Proteomes" id="UP000276309">
    <property type="component" value="Chromosome"/>
</dbReference>
<gene>
    <name evidence="1" type="ORF">D1013_11265</name>
</gene>
<organism evidence="1 2">
    <name type="scientific">Euzebyella marina</name>
    <dbReference type="NCBI Taxonomy" id="1761453"/>
    <lineage>
        <taxon>Bacteria</taxon>
        <taxon>Pseudomonadati</taxon>
        <taxon>Bacteroidota</taxon>
        <taxon>Flavobacteriia</taxon>
        <taxon>Flavobacteriales</taxon>
        <taxon>Flavobacteriaceae</taxon>
        <taxon>Euzebyella</taxon>
    </lineage>
</organism>